<keyword evidence="1" id="KW-0732">Signal</keyword>
<gene>
    <name evidence="2" type="ORF">DIT68_10895</name>
</gene>
<proteinExistence type="predicted"/>
<feature type="chain" id="PRO_5015619856" description="DUF4142 domain-containing protein" evidence="1">
    <location>
        <begin position="23"/>
        <end position="186"/>
    </location>
</feature>
<evidence type="ECO:0000313" key="2">
    <source>
        <dbReference type="EMBL" id="PWH85135.1"/>
    </source>
</evidence>
<evidence type="ECO:0008006" key="4">
    <source>
        <dbReference type="Google" id="ProtNLM"/>
    </source>
</evidence>
<keyword evidence="3" id="KW-1185">Reference proteome</keyword>
<evidence type="ECO:0000256" key="1">
    <source>
        <dbReference type="SAM" id="SignalP"/>
    </source>
</evidence>
<organism evidence="2 3">
    <name type="scientific">Brumimicrobium oceani</name>
    <dbReference type="NCBI Taxonomy" id="2100725"/>
    <lineage>
        <taxon>Bacteria</taxon>
        <taxon>Pseudomonadati</taxon>
        <taxon>Bacteroidota</taxon>
        <taxon>Flavobacteriia</taxon>
        <taxon>Flavobacteriales</taxon>
        <taxon>Crocinitomicaceae</taxon>
        <taxon>Brumimicrobium</taxon>
    </lineage>
</organism>
<sequence>MTFMKWFFVAIAVLTLSITSCENDNKTELLSQIDQMENTLDSLETIVKDTAGYSSAEMIASVRATILKVKTNYVADTIDYDLAEQMNSYKDIRKGISKNSGNLAKAKQTIPEVQQKLSDLRHDIENGVNDRDKYQEFINFEQSKVHEIEEVLRYYVETNEKYHNTYDELHPIIKQLGDSLVNAKNE</sequence>
<comment type="caution">
    <text evidence="2">The sequence shown here is derived from an EMBL/GenBank/DDBJ whole genome shotgun (WGS) entry which is preliminary data.</text>
</comment>
<dbReference type="PROSITE" id="PS51257">
    <property type="entry name" value="PROKAR_LIPOPROTEIN"/>
    <property type="match status" value="1"/>
</dbReference>
<accession>A0A2U2XBF7</accession>
<dbReference type="EMBL" id="QFRJ01000008">
    <property type="protein sequence ID" value="PWH85135.1"/>
    <property type="molecule type" value="Genomic_DNA"/>
</dbReference>
<name>A0A2U2XBF7_9FLAO</name>
<dbReference type="AlphaFoldDB" id="A0A2U2XBF7"/>
<reference evidence="2 3" key="2">
    <citation type="submission" date="2018-05" db="EMBL/GenBank/DDBJ databases">
        <authorList>
            <person name="Lanie J.A."/>
            <person name="Ng W.-L."/>
            <person name="Kazmierczak K.M."/>
            <person name="Andrzejewski T.M."/>
            <person name="Davidsen T.M."/>
            <person name="Wayne K.J."/>
            <person name="Tettelin H."/>
            <person name="Glass J.I."/>
            <person name="Rusch D."/>
            <person name="Podicherti R."/>
            <person name="Tsui H.-C.T."/>
            <person name="Winkler M.E."/>
        </authorList>
    </citation>
    <scope>NUCLEOTIDE SEQUENCE [LARGE SCALE GENOMIC DNA]</scope>
    <source>
        <strain evidence="2 3">C305</strain>
    </source>
</reference>
<dbReference type="Proteomes" id="UP000245370">
    <property type="component" value="Unassembled WGS sequence"/>
</dbReference>
<protein>
    <recommendedName>
        <fullName evidence="4">DUF4142 domain-containing protein</fullName>
    </recommendedName>
</protein>
<reference evidence="2 3" key="1">
    <citation type="submission" date="2018-05" db="EMBL/GenBank/DDBJ databases">
        <title>Brumimicrobium oceani sp. nov., isolated from coastal sediment.</title>
        <authorList>
            <person name="Kou Y."/>
        </authorList>
    </citation>
    <scope>NUCLEOTIDE SEQUENCE [LARGE SCALE GENOMIC DNA]</scope>
    <source>
        <strain evidence="2 3">C305</strain>
    </source>
</reference>
<feature type="signal peptide" evidence="1">
    <location>
        <begin position="1"/>
        <end position="22"/>
    </location>
</feature>
<evidence type="ECO:0000313" key="3">
    <source>
        <dbReference type="Proteomes" id="UP000245370"/>
    </source>
</evidence>